<evidence type="ECO:0000313" key="2">
    <source>
        <dbReference type="Proteomes" id="UP001610563"/>
    </source>
</evidence>
<comment type="caution">
    <text evidence="1">The sequence shown here is derived from an EMBL/GenBank/DDBJ whole genome shotgun (WGS) entry which is preliminary data.</text>
</comment>
<name>A0ABR4GHP1_9EURO</name>
<dbReference type="EMBL" id="JBFTWV010000012">
    <property type="protein sequence ID" value="KAL2798516.1"/>
    <property type="molecule type" value="Genomic_DNA"/>
</dbReference>
<dbReference type="Proteomes" id="UP001610563">
    <property type="component" value="Unassembled WGS sequence"/>
</dbReference>
<reference evidence="1 2" key="1">
    <citation type="submission" date="2024-07" db="EMBL/GenBank/DDBJ databases">
        <title>Section-level genome sequencing and comparative genomics of Aspergillus sections Usti and Cavernicolus.</title>
        <authorList>
            <consortium name="Lawrence Berkeley National Laboratory"/>
            <person name="Nybo J.L."/>
            <person name="Vesth T.C."/>
            <person name="Theobald S."/>
            <person name="Frisvad J.C."/>
            <person name="Larsen T.O."/>
            <person name="Kjaerboelling I."/>
            <person name="Rothschild-Mancinelli K."/>
            <person name="Lyhne E.K."/>
            <person name="Kogle M.E."/>
            <person name="Barry K."/>
            <person name="Clum A."/>
            <person name="Na H."/>
            <person name="Ledsgaard L."/>
            <person name="Lin J."/>
            <person name="Lipzen A."/>
            <person name="Kuo A."/>
            <person name="Riley R."/>
            <person name="Mondo S."/>
            <person name="Labutti K."/>
            <person name="Haridas S."/>
            <person name="Pangalinan J."/>
            <person name="Salamov A.A."/>
            <person name="Simmons B.A."/>
            <person name="Magnuson J.K."/>
            <person name="Chen J."/>
            <person name="Drula E."/>
            <person name="Henrissat B."/>
            <person name="Wiebenga A."/>
            <person name="Lubbers R.J."/>
            <person name="Gomes A.C."/>
            <person name="Makela M.R."/>
            <person name="Stajich J."/>
            <person name="Grigoriev I.V."/>
            <person name="Mortensen U.H."/>
            <person name="De Vries R.P."/>
            <person name="Baker S.E."/>
            <person name="Andersen M.R."/>
        </authorList>
    </citation>
    <scope>NUCLEOTIDE SEQUENCE [LARGE SCALE GENOMIC DNA]</scope>
    <source>
        <strain evidence="1 2">CBS 209.92</strain>
    </source>
</reference>
<sequence length="65" mass="7419">MIFRRLSLSDSFIKMQPFLNKGRRRPSSPPSTFCDVLALEARSLDSLCAAEPRPSASHMQLPHRY</sequence>
<protein>
    <submittedName>
        <fullName evidence="1">Uncharacterized protein</fullName>
    </submittedName>
</protein>
<accession>A0ABR4GHP1</accession>
<gene>
    <name evidence="1" type="ORF">BJX66DRAFT_295066</name>
</gene>
<organism evidence="1 2">
    <name type="scientific">Aspergillus keveii</name>
    <dbReference type="NCBI Taxonomy" id="714993"/>
    <lineage>
        <taxon>Eukaryota</taxon>
        <taxon>Fungi</taxon>
        <taxon>Dikarya</taxon>
        <taxon>Ascomycota</taxon>
        <taxon>Pezizomycotina</taxon>
        <taxon>Eurotiomycetes</taxon>
        <taxon>Eurotiomycetidae</taxon>
        <taxon>Eurotiales</taxon>
        <taxon>Aspergillaceae</taxon>
        <taxon>Aspergillus</taxon>
        <taxon>Aspergillus subgen. Nidulantes</taxon>
    </lineage>
</organism>
<evidence type="ECO:0000313" key="1">
    <source>
        <dbReference type="EMBL" id="KAL2798516.1"/>
    </source>
</evidence>
<keyword evidence="2" id="KW-1185">Reference proteome</keyword>
<proteinExistence type="predicted"/>